<evidence type="ECO:0000313" key="8">
    <source>
        <dbReference type="Proteomes" id="UP000268229"/>
    </source>
</evidence>
<dbReference type="CDD" id="cd02440">
    <property type="entry name" value="AdoMet_MTases"/>
    <property type="match status" value="1"/>
</dbReference>
<dbReference type="InterPro" id="IPR029063">
    <property type="entry name" value="SAM-dependent_MTases_sf"/>
</dbReference>
<dbReference type="PANTHER" id="PTHR43648:SF1">
    <property type="entry name" value="ELECTRON TRANSFER FLAVOPROTEIN BETA SUBUNIT LYSINE METHYLTRANSFERASE"/>
    <property type="match status" value="1"/>
</dbReference>
<sequence length="311" mass="33586">MPSEKQFQTASTLKDAMSYQQITIAVNDHTAERLADALMEHGALSAAIEDAYAGTANEQAIFGEPGMPTEQIWQQSKVIALFYEHTDAAPIIAAAAQDCGIAIPEYDKEFLPEQDWVRLTQAQFDPIRISDRLWITPSWHEAPAGDAVNLQLDPGLAFGTGSHPTTRLCLQWLDGNLKGGESVLDYGCGSGILAIAALKLGAGSATGVDIDEQAIRASNDNAAQNDAPADFYLPDALPQGQFDVVVANILANPLRMLGSLLAERTKQGGRIVLSGILDEQIEEMSEIYNQWFELAPARTDDGWACLSGVKR</sequence>
<dbReference type="AlphaFoldDB" id="A0A448UDH6"/>
<name>A0A448UDH6_9NEIS</name>
<keyword evidence="2 6" id="KW-0963">Cytoplasm</keyword>
<keyword evidence="7" id="KW-0689">Ribosomal protein</keyword>
<dbReference type="InterPro" id="IPR050078">
    <property type="entry name" value="Ribosomal_L11_MeTrfase_PrmA"/>
</dbReference>
<keyword evidence="8" id="KW-1185">Reference proteome</keyword>
<dbReference type="NCBIfam" id="TIGR00406">
    <property type="entry name" value="prmA"/>
    <property type="match status" value="1"/>
</dbReference>
<evidence type="ECO:0000256" key="5">
    <source>
        <dbReference type="ARBA" id="ARBA00022691"/>
    </source>
</evidence>
<dbReference type="Proteomes" id="UP000268229">
    <property type="component" value="Chromosome"/>
</dbReference>
<dbReference type="HAMAP" id="MF_00735">
    <property type="entry name" value="Methyltr_PrmA"/>
    <property type="match status" value="1"/>
</dbReference>
<feature type="binding site" evidence="6">
    <location>
        <position position="248"/>
    </location>
    <ligand>
        <name>S-adenosyl-L-methionine</name>
        <dbReference type="ChEBI" id="CHEBI:59789"/>
    </ligand>
</feature>
<organism evidence="7 8">
    <name type="scientific">Neisseria animaloris</name>
    <dbReference type="NCBI Taxonomy" id="326522"/>
    <lineage>
        <taxon>Bacteria</taxon>
        <taxon>Pseudomonadati</taxon>
        <taxon>Pseudomonadota</taxon>
        <taxon>Betaproteobacteria</taxon>
        <taxon>Neisseriales</taxon>
        <taxon>Neisseriaceae</taxon>
        <taxon>Neisseria</taxon>
    </lineage>
</organism>
<dbReference type="GO" id="GO:0005840">
    <property type="term" value="C:ribosome"/>
    <property type="evidence" value="ECO:0007669"/>
    <property type="project" value="UniProtKB-KW"/>
</dbReference>
<dbReference type="SUPFAM" id="SSF53335">
    <property type="entry name" value="S-adenosyl-L-methionine-dependent methyltransferases"/>
    <property type="match status" value="1"/>
</dbReference>
<comment type="function">
    <text evidence="6">Methylates ribosomal protein L11.</text>
</comment>
<dbReference type="GO" id="GO:0005829">
    <property type="term" value="C:cytosol"/>
    <property type="evidence" value="ECO:0007669"/>
    <property type="project" value="TreeGrafter"/>
</dbReference>
<comment type="catalytic activity">
    <reaction evidence="6">
        <text>L-lysyl-[protein] + 3 S-adenosyl-L-methionine = N(6),N(6),N(6)-trimethyl-L-lysyl-[protein] + 3 S-adenosyl-L-homocysteine + 3 H(+)</text>
        <dbReference type="Rhea" id="RHEA:54192"/>
        <dbReference type="Rhea" id="RHEA-COMP:9752"/>
        <dbReference type="Rhea" id="RHEA-COMP:13826"/>
        <dbReference type="ChEBI" id="CHEBI:15378"/>
        <dbReference type="ChEBI" id="CHEBI:29969"/>
        <dbReference type="ChEBI" id="CHEBI:57856"/>
        <dbReference type="ChEBI" id="CHEBI:59789"/>
        <dbReference type="ChEBI" id="CHEBI:61961"/>
    </reaction>
</comment>
<dbReference type="EMBL" id="LR134516">
    <property type="protein sequence ID" value="VEJ21924.1"/>
    <property type="molecule type" value="Genomic_DNA"/>
</dbReference>
<reference evidence="7 8" key="1">
    <citation type="submission" date="2018-12" db="EMBL/GenBank/DDBJ databases">
        <authorList>
            <consortium name="Pathogen Informatics"/>
        </authorList>
    </citation>
    <scope>NUCLEOTIDE SEQUENCE [LARGE SCALE GENOMIC DNA]</scope>
    <source>
        <strain evidence="7 8">NCTC12227</strain>
    </source>
</reference>
<evidence type="ECO:0000256" key="3">
    <source>
        <dbReference type="ARBA" id="ARBA00022603"/>
    </source>
</evidence>
<gene>
    <name evidence="6 7" type="primary">prmA</name>
    <name evidence="7" type="ORF">NCTC12227_01691</name>
</gene>
<comment type="subcellular location">
    <subcellularLocation>
        <location evidence="6">Cytoplasm</location>
    </subcellularLocation>
</comment>
<dbReference type="STRING" id="326522.BWD08_09795"/>
<keyword evidence="4 6" id="KW-0808">Transferase</keyword>
<accession>A0A448UDH6</accession>
<evidence type="ECO:0000256" key="2">
    <source>
        <dbReference type="ARBA" id="ARBA00022490"/>
    </source>
</evidence>
<dbReference type="Gene3D" id="3.40.50.150">
    <property type="entry name" value="Vaccinia Virus protein VP39"/>
    <property type="match status" value="1"/>
</dbReference>
<protein>
    <recommendedName>
        <fullName evidence="6">Ribosomal protein L11 methyltransferase</fullName>
        <shortName evidence="6">L11 Mtase</shortName>
        <ecNumber evidence="6">2.1.1.-</ecNumber>
    </recommendedName>
</protein>
<proteinExistence type="inferred from homology"/>
<feature type="binding site" evidence="6">
    <location>
        <position position="187"/>
    </location>
    <ligand>
        <name>S-adenosyl-L-methionine</name>
        <dbReference type="ChEBI" id="CHEBI:59789"/>
    </ligand>
</feature>
<keyword evidence="3 6" id="KW-0489">Methyltransferase</keyword>
<dbReference type="PANTHER" id="PTHR43648">
    <property type="entry name" value="ELECTRON TRANSFER FLAVOPROTEIN BETA SUBUNIT LYSINE METHYLTRANSFERASE"/>
    <property type="match status" value="1"/>
</dbReference>
<dbReference type="GO" id="GO:0016279">
    <property type="term" value="F:protein-lysine N-methyltransferase activity"/>
    <property type="evidence" value="ECO:0007669"/>
    <property type="project" value="TreeGrafter"/>
</dbReference>
<dbReference type="Pfam" id="PF06325">
    <property type="entry name" value="PrmA"/>
    <property type="match status" value="1"/>
</dbReference>
<dbReference type="PIRSF" id="PIRSF000401">
    <property type="entry name" value="RPL11_MTase"/>
    <property type="match status" value="1"/>
</dbReference>
<dbReference type="KEGG" id="nani:NCTC12227_01691"/>
<dbReference type="EC" id="2.1.1.-" evidence="6"/>
<keyword evidence="7" id="KW-0687">Ribonucleoprotein</keyword>
<evidence type="ECO:0000256" key="6">
    <source>
        <dbReference type="HAMAP-Rule" id="MF_00735"/>
    </source>
</evidence>
<dbReference type="GO" id="GO:0032259">
    <property type="term" value="P:methylation"/>
    <property type="evidence" value="ECO:0007669"/>
    <property type="project" value="UniProtKB-KW"/>
</dbReference>
<evidence type="ECO:0000256" key="1">
    <source>
        <dbReference type="ARBA" id="ARBA00009741"/>
    </source>
</evidence>
<comment type="similarity">
    <text evidence="1 6">Belongs to the methyltransferase superfamily. PrmA family.</text>
</comment>
<feature type="binding site" evidence="6">
    <location>
        <position position="209"/>
    </location>
    <ligand>
        <name>S-adenosyl-L-methionine</name>
        <dbReference type="ChEBI" id="CHEBI:59789"/>
    </ligand>
</feature>
<evidence type="ECO:0000313" key="7">
    <source>
        <dbReference type="EMBL" id="VEJ21924.1"/>
    </source>
</evidence>
<feature type="binding site" evidence="6">
    <location>
        <position position="166"/>
    </location>
    <ligand>
        <name>S-adenosyl-L-methionine</name>
        <dbReference type="ChEBI" id="CHEBI:59789"/>
    </ligand>
</feature>
<dbReference type="InterPro" id="IPR004498">
    <property type="entry name" value="Ribosomal_PrmA_MeTrfase"/>
</dbReference>
<evidence type="ECO:0000256" key="4">
    <source>
        <dbReference type="ARBA" id="ARBA00022679"/>
    </source>
</evidence>
<keyword evidence="5 6" id="KW-0949">S-adenosyl-L-methionine</keyword>